<dbReference type="InterPro" id="IPR023826">
    <property type="entry name" value="Rhom-like_SP_proteobac"/>
</dbReference>
<evidence type="ECO:0000256" key="4">
    <source>
        <dbReference type="ARBA" id="ARBA00023136"/>
    </source>
</evidence>
<evidence type="ECO:0000256" key="1">
    <source>
        <dbReference type="ARBA" id="ARBA00004141"/>
    </source>
</evidence>
<evidence type="ECO:0000256" key="3">
    <source>
        <dbReference type="ARBA" id="ARBA00022989"/>
    </source>
</evidence>
<evidence type="ECO:0000313" key="8">
    <source>
        <dbReference type="Proteomes" id="UP001606303"/>
    </source>
</evidence>
<dbReference type="SUPFAM" id="SSF144091">
    <property type="entry name" value="Rhomboid-like"/>
    <property type="match status" value="1"/>
</dbReference>
<feature type="transmembrane region" description="Helical" evidence="5">
    <location>
        <begin position="113"/>
        <end position="133"/>
    </location>
</feature>
<reference evidence="7 8" key="1">
    <citation type="submission" date="2024-08" db="EMBL/GenBank/DDBJ databases">
        <authorList>
            <person name="Lu H."/>
        </authorList>
    </citation>
    <scope>NUCLEOTIDE SEQUENCE [LARGE SCALE GENOMIC DNA]</scope>
    <source>
        <strain evidence="7 8">BYS87W</strain>
    </source>
</reference>
<proteinExistence type="predicted"/>
<protein>
    <submittedName>
        <fullName evidence="7">Rhombosortase</fullName>
        <ecNumber evidence="7">3.4.21.-</ecNumber>
    </submittedName>
</protein>
<keyword evidence="2 5" id="KW-0812">Transmembrane</keyword>
<dbReference type="Pfam" id="PF01694">
    <property type="entry name" value="Rhomboid"/>
    <property type="match status" value="1"/>
</dbReference>
<dbReference type="NCBIfam" id="TIGR03902">
    <property type="entry name" value="rhom_GG_sort"/>
    <property type="match status" value="1"/>
</dbReference>
<dbReference type="EC" id="3.4.21.-" evidence="7"/>
<dbReference type="EMBL" id="JBIGIB010000004">
    <property type="protein sequence ID" value="MFG6467913.1"/>
    <property type="molecule type" value="Genomic_DNA"/>
</dbReference>
<evidence type="ECO:0000313" key="7">
    <source>
        <dbReference type="EMBL" id="MFG6467913.1"/>
    </source>
</evidence>
<evidence type="ECO:0000259" key="6">
    <source>
        <dbReference type="Pfam" id="PF01694"/>
    </source>
</evidence>
<dbReference type="Gene3D" id="1.20.1540.10">
    <property type="entry name" value="Rhomboid-like"/>
    <property type="match status" value="1"/>
</dbReference>
<dbReference type="GO" id="GO:0016787">
    <property type="term" value="F:hydrolase activity"/>
    <property type="evidence" value="ECO:0007669"/>
    <property type="project" value="UniProtKB-KW"/>
</dbReference>
<accession>A0ABW7H143</accession>
<gene>
    <name evidence="7" type="primary">rrtA</name>
    <name evidence="7" type="ORF">ACG01O_14905</name>
</gene>
<sequence>MSPHLVSPPPTGPRTWLALCAGLAGLAVLAWLWPGGRDLLAWRPDLAVAQPWRLLTAALVHWSPLHLAANLAGCAVLALLGARAGLHARHAAAGVLAWPLTQAGLWLRPDLTLYAGLSGVLHGLTVVAALALLQQAGRPRRIGAAVLGGLTLKLWLETPWGAAVQSVAGYDFAVAPFAHLSGAIAGALACALTAWPPRAADNARI</sequence>
<dbReference type="InterPro" id="IPR022764">
    <property type="entry name" value="Peptidase_S54_rhomboid_dom"/>
</dbReference>
<keyword evidence="7" id="KW-0378">Hydrolase</keyword>
<feature type="transmembrane region" description="Helical" evidence="5">
    <location>
        <begin position="54"/>
        <end position="79"/>
    </location>
</feature>
<evidence type="ECO:0000256" key="2">
    <source>
        <dbReference type="ARBA" id="ARBA00022692"/>
    </source>
</evidence>
<comment type="subcellular location">
    <subcellularLocation>
        <location evidence="1">Membrane</location>
        <topology evidence="1">Multi-pass membrane protein</topology>
    </subcellularLocation>
</comment>
<comment type="caution">
    <text evidence="7">The sequence shown here is derived from an EMBL/GenBank/DDBJ whole genome shotgun (WGS) entry which is preliminary data.</text>
</comment>
<evidence type="ECO:0000256" key="5">
    <source>
        <dbReference type="SAM" id="Phobius"/>
    </source>
</evidence>
<dbReference type="Proteomes" id="UP001606303">
    <property type="component" value="Unassembled WGS sequence"/>
</dbReference>
<keyword evidence="3 5" id="KW-1133">Transmembrane helix</keyword>
<keyword evidence="8" id="KW-1185">Reference proteome</keyword>
<feature type="domain" description="Peptidase S54 rhomboid" evidence="6">
    <location>
        <begin position="50"/>
        <end position="193"/>
    </location>
</feature>
<feature type="transmembrane region" description="Helical" evidence="5">
    <location>
        <begin position="16"/>
        <end position="34"/>
    </location>
</feature>
<dbReference type="RefSeq" id="WP_394385786.1">
    <property type="nucleotide sequence ID" value="NZ_JBIGIB010000004.1"/>
</dbReference>
<organism evidence="7 8">
    <name type="scientific">Pelomonas baiyunensis</name>
    <dbReference type="NCBI Taxonomy" id="3299026"/>
    <lineage>
        <taxon>Bacteria</taxon>
        <taxon>Pseudomonadati</taxon>
        <taxon>Pseudomonadota</taxon>
        <taxon>Betaproteobacteria</taxon>
        <taxon>Burkholderiales</taxon>
        <taxon>Sphaerotilaceae</taxon>
        <taxon>Roseateles</taxon>
    </lineage>
</organism>
<dbReference type="InterPro" id="IPR035952">
    <property type="entry name" value="Rhomboid-like_sf"/>
</dbReference>
<name>A0ABW7H143_9BURK</name>
<keyword evidence="4 5" id="KW-0472">Membrane</keyword>